<dbReference type="Proteomes" id="UP001221757">
    <property type="component" value="Unassembled WGS sequence"/>
</dbReference>
<reference evidence="1" key="1">
    <citation type="submission" date="2023-03" db="EMBL/GenBank/DDBJ databases">
        <title>Massive genome expansion in bonnet fungi (Mycena s.s.) driven by repeated elements and novel gene families across ecological guilds.</title>
        <authorList>
            <consortium name="Lawrence Berkeley National Laboratory"/>
            <person name="Harder C.B."/>
            <person name="Miyauchi S."/>
            <person name="Viragh M."/>
            <person name="Kuo A."/>
            <person name="Thoen E."/>
            <person name="Andreopoulos B."/>
            <person name="Lu D."/>
            <person name="Skrede I."/>
            <person name="Drula E."/>
            <person name="Henrissat B."/>
            <person name="Morin E."/>
            <person name="Kohler A."/>
            <person name="Barry K."/>
            <person name="LaButti K."/>
            <person name="Morin E."/>
            <person name="Salamov A."/>
            <person name="Lipzen A."/>
            <person name="Mereny Z."/>
            <person name="Hegedus B."/>
            <person name="Baldrian P."/>
            <person name="Stursova M."/>
            <person name="Weitz H."/>
            <person name="Taylor A."/>
            <person name="Grigoriev I.V."/>
            <person name="Nagy L.G."/>
            <person name="Martin F."/>
            <person name="Kauserud H."/>
        </authorList>
    </citation>
    <scope>NUCLEOTIDE SEQUENCE</scope>
    <source>
        <strain evidence="1">CBHHK067</strain>
    </source>
</reference>
<keyword evidence="2" id="KW-1185">Reference proteome</keyword>
<evidence type="ECO:0000313" key="1">
    <source>
        <dbReference type="EMBL" id="KAJ7671832.1"/>
    </source>
</evidence>
<protein>
    <submittedName>
        <fullName evidence="1">Uncharacterized protein</fullName>
    </submittedName>
</protein>
<dbReference type="AlphaFoldDB" id="A0AAD7CZL9"/>
<gene>
    <name evidence="1" type="ORF">B0H17DRAFT_192310</name>
</gene>
<organism evidence="1 2">
    <name type="scientific">Mycena rosella</name>
    <name type="common">Pink bonnet</name>
    <name type="synonym">Agaricus rosellus</name>
    <dbReference type="NCBI Taxonomy" id="1033263"/>
    <lineage>
        <taxon>Eukaryota</taxon>
        <taxon>Fungi</taxon>
        <taxon>Dikarya</taxon>
        <taxon>Basidiomycota</taxon>
        <taxon>Agaricomycotina</taxon>
        <taxon>Agaricomycetes</taxon>
        <taxon>Agaricomycetidae</taxon>
        <taxon>Agaricales</taxon>
        <taxon>Marasmiineae</taxon>
        <taxon>Mycenaceae</taxon>
        <taxon>Mycena</taxon>
    </lineage>
</organism>
<dbReference type="EMBL" id="JARKIE010000171">
    <property type="protein sequence ID" value="KAJ7671832.1"/>
    <property type="molecule type" value="Genomic_DNA"/>
</dbReference>
<name>A0AAD7CZL9_MYCRO</name>
<comment type="caution">
    <text evidence="1">The sequence shown here is derived from an EMBL/GenBank/DDBJ whole genome shotgun (WGS) entry which is preliminary data.</text>
</comment>
<sequence>MSTTRRTGEVEGEVVQTDKKIHHLLADVLEKVACQHVWSTPAWYPGWPLYVCGYRYNAVRVGVRRIPRADWFSGESEGPAEKLDLFERPLHLGAQQRKQGVVVDRSVVSTSGVAVTAAEKLPAETKRHFERDFTTGEVLCFPGPPTHVARAPPPRHRLEYLHFLARKCHPQPEPQPLITGRANRGIGAANGALALVGTPR</sequence>
<proteinExistence type="predicted"/>
<accession>A0AAD7CZL9</accession>
<evidence type="ECO:0000313" key="2">
    <source>
        <dbReference type="Proteomes" id="UP001221757"/>
    </source>
</evidence>